<gene>
    <name evidence="1" type="ORF">Acr_00g0085040</name>
</gene>
<protein>
    <submittedName>
        <fullName evidence="1">AGC (cAMP-dependent, cGMP-dependent and protein kinase C) kinase family protein</fullName>
    </submittedName>
</protein>
<dbReference type="EMBL" id="BJWL01000418">
    <property type="protein sequence ID" value="GFS43415.1"/>
    <property type="molecule type" value="Genomic_DNA"/>
</dbReference>
<dbReference type="GO" id="GO:0016301">
    <property type="term" value="F:kinase activity"/>
    <property type="evidence" value="ECO:0007669"/>
    <property type="project" value="UniProtKB-KW"/>
</dbReference>
<evidence type="ECO:0000313" key="1">
    <source>
        <dbReference type="EMBL" id="GFS43415.1"/>
    </source>
</evidence>
<keyword evidence="2" id="KW-1185">Reference proteome</keyword>
<evidence type="ECO:0000313" key="2">
    <source>
        <dbReference type="Proteomes" id="UP000585474"/>
    </source>
</evidence>
<sequence length="112" mass="12663">MLGDLQVPYMLDVIAVRLCREKKSGTIFAMKKLKKSEMLSRGQDLDWCQGGVAGWYSSYNATRPEIDDEDDGRLSLIMRGRPIYRRLLRWSLPDPMGGGVLTETTPEDIPKG</sequence>
<accession>A0A7J0DX61</accession>
<organism evidence="1 2">
    <name type="scientific">Actinidia rufa</name>
    <dbReference type="NCBI Taxonomy" id="165716"/>
    <lineage>
        <taxon>Eukaryota</taxon>
        <taxon>Viridiplantae</taxon>
        <taxon>Streptophyta</taxon>
        <taxon>Embryophyta</taxon>
        <taxon>Tracheophyta</taxon>
        <taxon>Spermatophyta</taxon>
        <taxon>Magnoliopsida</taxon>
        <taxon>eudicotyledons</taxon>
        <taxon>Gunneridae</taxon>
        <taxon>Pentapetalae</taxon>
        <taxon>asterids</taxon>
        <taxon>Ericales</taxon>
        <taxon>Actinidiaceae</taxon>
        <taxon>Actinidia</taxon>
    </lineage>
</organism>
<name>A0A7J0DX61_9ERIC</name>
<proteinExistence type="predicted"/>
<reference evidence="2" key="1">
    <citation type="submission" date="2019-07" db="EMBL/GenBank/DDBJ databases">
        <title>De Novo Assembly of kiwifruit Actinidia rufa.</title>
        <authorList>
            <person name="Sugita-Konishi S."/>
            <person name="Sato K."/>
            <person name="Mori E."/>
            <person name="Abe Y."/>
            <person name="Kisaki G."/>
            <person name="Hamano K."/>
            <person name="Suezawa K."/>
            <person name="Otani M."/>
            <person name="Fukuda T."/>
            <person name="Manabe T."/>
            <person name="Gomi K."/>
            <person name="Tabuchi M."/>
            <person name="Akimitsu K."/>
            <person name="Kataoka I."/>
        </authorList>
    </citation>
    <scope>NUCLEOTIDE SEQUENCE [LARGE SCALE GENOMIC DNA]</scope>
    <source>
        <strain evidence="2">cv. Fuchu</strain>
    </source>
</reference>
<dbReference type="Gene3D" id="3.30.200.20">
    <property type="entry name" value="Phosphorylase Kinase, domain 1"/>
    <property type="match status" value="1"/>
</dbReference>
<keyword evidence="1" id="KW-0808">Transferase</keyword>
<comment type="caution">
    <text evidence="1">The sequence shown here is derived from an EMBL/GenBank/DDBJ whole genome shotgun (WGS) entry which is preliminary data.</text>
</comment>
<dbReference type="Proteomes" id="UP000585474">
    <property type="component" value="Unassembled WGS sequence"/>
</dbReference>
<dbReference type="AlphaFoldDB" id="A0A7J0DX61"/>
<keyword evidence="1" id="KW-0418">Kinase</keyword>